<keyword evidence="6 7" id="KW-0472">Membrane</keyword>
<evidence type="ECO:0000256" key="4">
    <source>
        <dbReference type="ARBA" id="ARBA00022692"/>
    </source>
</evidence>
<gene>
    <name evidence="8" type="ORF">MCC93_17180</name>
    <name evidence="9" type="ORF">MON37_09905</name>
</gene>
<dbReference type="RefSeq" id="WP_039408441.1">
    <property type="nucleotide sequence ID" value="NZ_CP094242.1"/>
</dbReference>
<evidence type="ECO:0000256" key="1">
    <source>
        <dbReference type="ARBA" id="ARBA00004651"/>
    </source>
</evidence>
<dbReference type="PANTHER" id="PTHR33884">
    <property type="entry name" value="UPF0410 PROTEIN YMGE"/>
    <property type="match status" value="1"/>
</dbReference>
<organism evidence="8 10">
    <name type="scientific">Morococcus cerebrosus</name>
    <dbReference type="NCBI Taxonomy" id="1056807"/>
    <lineage>
        <taxon>Bacteria</taxon>
        <taxon>Pseudomonadati</taxon>
        <taxon>Pseudomonadota</taxon>
        <taxon>Betaproteobacteria</taxon>
        <taxon>Neisseriales</taxon>
        <taxon>Neisseriaceae</taxon>
        <taxon>Morococcus</taxon>
    </lineage>
</organism>
<evidence type="ECO:0000256" key="6">
    <source>
        <dbReference type="ARBA" id="ARBA00023136"/>
    </source>
</evidence>
<dbReference type="InterPro" id="IPR007341">
    <property type="entry name" value="Transgly_assoc"/>
</dbReference>
<dbReference type="PANTHER" id="PTHR33884:SF7">
    <property type="entry name" value="BSL8023 PROTEIN"/>
    <property type="match status" value="1"/>
</dbReference>
<name>A0A0C1EDK0_9NEIS</name>
<dbReference type="EMBL" id="CP094242">
    <property type="protein sequence ID" value="UNV86957.1"/>
    <property type="molecule type" value="Genomic_DNA"/>
</dbReference>
<feature type="transmembrane region" description="Helical" evidence="7">
    <location>
        <begin position="27"/>
        <end position="47"/>
    </location>
</feature>
<dbReference type="AlphaFoldDB" id="A0A0C1EDK0"/>
<keyword evidence="11" id="KW-1185">Reference proteome</keyword>
<keyword evidence="4 7" id="KW-0812">Transmembrane</keyword>
<keyword evidence="3" id="KW-1003">Cell membrane</keyword>
<evidence type="ECO:0000256" key="3">
    <source>
        <dbReference type="ARBA" id="ARBA00022475"/>
    </source>
</evidence>
<dbReference type="PATRIC" id="fig|1056807.3.peg.1645"/>
<proteinExistence type="inferred from homology"/>
<evidence type="ECO:0000256" key="7">
    <source>
        <dbReference type="SAM" id="Phobius"/>
    </source>
</evidence>
<sequence length="82" mass="8853">MGWIVTIIIGFIIGALAKFLHPGKENFGFIMTTLLGIGGSALAGFVGQKLGWYHVGEPAGWIASTIFAVIILAVYTRFLKNR</sequence>
<comment type="similarity">
    <text evidence="2">Belongs to the UPF0410 family.</text>
</comment>
<evidence type="ECO:0000256" key="5">
    <source>
        <dbReference type="ARBA" id="ARBA00022989"/>
    </source>
</evidence>
<dbReference type="Proteomes" id="UP000829504">
    <property type="component" value="Chromosome"/>
</dbReference>
<dbReference type="Pfam" id="PF04226">
    <property type="entry name" value="Transgly_assoc"/>
    <property type="match status" value="1"/>
</dbReference>
<evidence type="ECO:0000313" key="8">
    <source>
        <dbReference type="EMBL" id="KIC06893.1"/>
    </source>
</evidence>
<dbReference type="GO" id="GO:0005886">
    <property type="term" value="C:plasma membrane"/>
    <property type="evidence" value="ECO:0007669"/>
    <property type="project" value="UniProtKB-SubCell"/>
</dbReference>
<evidence type="ECO:0000313" key="9">
    <source>
        <dbReference type="EMBL" id="UNV86957.1"/>
    </source>
</evidence>
<evidence type="ECO:0000313" key="10">
    <source>
        <dbReference type="Proteomes" id="UP000031390"/>
    </source>
</evidence>
<comment type="subcellular location">
    <subcellularLocation>
        <location evidence="1">Cell membrane</location>
        <topology evidence="1">Multi-pass membrane protein</topology>
    </subcellularLocation>
</comment>
<accession>A0A0C1EDK0</accession>
<feature type="transmembrane region" description="Helical" evidence="7">
    <location>
        <begin position="59"/>
        <end position="78"/>
    </location>
</feature>
<evidence type="ECO:0000313" key="11">
    <source>
        <dbReference type="Proteomes" id="UP000829504"/>
    </source>
</evidence>
<dbReference type="Proteomes" id="UP000031390">
    <property type="component" value="Unassembled WGS sequence"/>
</dbReference>
<protein>
    <submittedName>
        <fullName evidence="8 9">Membrane protein</fullName>
    </submittedName>
</protein>
<reference evidence="8 10" key="1">
    <citation type="submission" date="2014-12" db="EMBL/GenBank/DDBJ databases">
        <title>Genome sequence of Morococcus cerebrosus.</title>
        <authorList>
            <person name="Shin S.-K."/>
            <person name="Yi H."/>
        </authorList>
    </citation>
    <scope>NUCLEOTIDE SEQUENCE [LARGE SCALE GENOMIC DNA]</scope>
    <source>
        <strain evidence="8 10">CIP 81.93</strain>
    </source>
</reference>
<evidence type="ECO:0000256" key="2">
    <source>
        <dbReference type="ARBA" id="ARBA00011006"/>
    </source>
</evidence>
<keyword evidence="5 7" id="KW-1133">Transmembrane helix</keyword>
<dbReference type="EMBL" id="JUFZ01000080">
    <property type="protein sequence ID" value="KIC06893.1"/>
    <property type="molecule type" value="Genomic_DNA"/>
</dbReference>
<reference evidence="9 11" key="2">
    <citation type="submission" date="2022-03" db="EMBL/GenBank/DDBJ databases">
        <title>Genome sequencing of Morococcus cerebrosus.</title>
        <authorList>
            <person name="Baek M.-G."/>
            <person name="Yi H."/>
        </authorList>
    </citation>
    <scope>NUCLEOTIDE SEQUENCE [LARGE SCALE GENOMIC DNA]</scope>
    <source>
        <strain evidence="9 11">CIP 81.93</strain>
    </source>
</reference>